<keyword evidence="3" id="KW-1185">Reference proteome</keyword>
<name>A0A3L8T274_CHLGU</name>
<organism evidence="2 3">
    <name type="scientific">Chloebia gouldiae</name>
    <name type="common">Gouldian finch</name>
    <name type="synonym">Erythrura gouldiae</name>
    <dbReference type="NCBI Taxonomy" id="44316"/>
    <lineage>
        <taxon>Eukaryota</taxon>
        <taxon>Metazoa</taxon>
        <taxon>Chordata</taxon>
        <taxon>Craniata</taxon>
        <taxon>Vertebrata</taxon>
        <taxon>Euteleostomi</taxon>
        <taxon>Archelosauria</taxon>
        <taxon>Archosauria</taxon>
        <taxon>Dinosauria</taxon>
        <taxon>Saurischia</taxon>
        <taxon>Theropoda</taxon>
        <taxon>Coelurosauria</taxon>
        <taxon>Aves</taxon>
        <taxon>Neognathae</taxon>
        <taxon>Neoaves</taxon>
        <taxon>Telluraves</taxon>
        <taxon>Australaves</taxon>
        <taxon>Passeriformes</taxon>
        <taxon>Passeroidea</taxon>
        <taxon>Passeridae</taxon>
        <taxon>Chloebia</taxon>
    </lineage>
</organism>
<gene>
    <name evidence="2" type="ORF">DV515_00000486</name>
</gene>
<proteinExistence type="predicted"/>
<evidence type="ECO:0000313" key="3">
    <source>
        <dbReference type="Proteomes" id="UP000276834"/>
    </source>
</evidence>
<feature type="region of interest" description="Disordered" evidence="1">
    <location>
        <begin position="1"/>
        <end position="37"/>
    </location>
</feature>
<dbReference type="Proteomes" id="UP000276834">
    <property type="component" value="Unassembled WGS sequence"/>
</dbReference>
<reference evidence="2 3" key="1">
    <citation type="journal article" date="2018" name="Proc. R. Soc. B">
        <title>A non-coding region near Follistatin controls head colour polymorphism in the Gouldian finch.</title>
        <authorList>
            <person name="Toomey M.B."/>
            <person name="Marques C.I."/>
            <person name="Andrade P."/>
            <person name="Araujo P.M."/>
            <person name="Sabatino S."/>
            <person name="Gazda M.A."/>
            <person name="Afonso S."/>
            <person name="Lopes R.J."/>
            <person name="Corbo J.C."/>
            <person name="Carneiro M."/>
        </authorList>
    </citation>
    <scope>NUCLEOTIDE SEQUENCE [LARGE SCALE GENOMIC DNA]</scope>
    <source>
        <strain evidence="2">Red01</strain>
        <tissue evidence="2">Muscle</tissue>
    </source>
</reference>
<dbReference type="AlphaFoldDB" id="A0A3L8T274"/>
<evidence type="ECO:0000313" key="2">
    <source>
        <dbReference type="EMBL" id="RLW13376.1"/>
    </source>
</evidence>
<evidence type="ECO:0000256" key="1">
    <source>
        <dbReference type="SAM" id="MobiDB-lite"/>
    </source>
</evidence>
<comment type="caution">
    <text evidence="2">The sequence shown here is derived from an EMBL/GenBank/DDBJ whole genome shotgun (WGS) entry which is preliminary data.</text>
</comment>
<dbReference type="EMBL" id="QUSF01000001">
    <property type="protein sequence ID" value="RLW13376.1"/>
    <property type="molecule type" value="Genomic_DNA"/>
</dbReference>
<protein>
    <submittedName>
        <fullName evidence="2">Uncharacterized protein</fullName>
    </submittedName>
</protein>
<accession>A0A3L8T274</accession>
<sequence>MKKKSVPMVPGCAQSPSSLGQLGRVRAHSHQSRASRSAMRQLLSLGGLSGAIQEGGRGEG</sequence>